<accession>A0A0K1EL87</accession>
<name>A0A0K1EL87_CHOCO</name>
<feature type="signal peptide" evidence="1">
    <location>
        <begin position="1"/>
        <end position="29"/>
    </location>
</feature>
<dbReference type="AlphaFoldDB" id="A0A0K1EL87"/>
<evidence type="ECO:0000256" key="1">
    <source>
        <dbReference type="SAM" id="SignalP"/>
    </source>
</evidence>
<evidence type="ECO:0000313" key="2">
    <source>
        <dbReference type="EMBL" id="AKT41644.1"/>
    </source>
</evidence>
<evidence type="ECO:0000313" key="3">
    <source>
        <dbReference type="Proteomes" id="UP000067626"/>
    </source>
</evidence>
<dbReference type="STRING" id="52.CMC5_058500"/>
<keyword evidence="3" id="KW-1185">Reference proteome</keyword>
<organism evidence="2 3">
    <name type="scientific">Chondromyces crocatus</name>
    <dbReference type="NCBI Taxonomy" id="52"/>
    <lineage>
        <taxon>Bacteria</taxon>
        <taxon>Pseudomonadati</taxon>
        <taxon>Myxococcota</taxon>
        <taxon>Polyangia</taxon>
        <taxon>Polyangiales</taxon>
        <taxon>Polyangiaceae</taxon>
        <taxon>Chondromyces</taxon>
    </lineage>
</organism>
<gene>
    <name evidence="2" type="ORF">CMC5_058500</name>
</gene>
<reference evidence="2 3" key="1">
    <citation type="submission" date="2015-07" db="EMBL/GenBank/DDBJ databases">
        <title>Genome analysis of myxobacterium Chondromyces crocatus Cm c5 reveals a high potential for natural compound synthesis and the genetic basis for the loss of fruiting body formation.</title>
        <authorList>
            <person name="Zaburannyi N."/>
            <person name="Bunk B."/>
            <person name="Maier J."/>
            <person name="Overmann J."/>
            <person name="Mueller R."/>
        </authorList>
    </citation>
    <scope>NUCLEOTIDE SEQUENCE [LARGE SCALE GENOMIC DNA]</scope>
    <source>
        <strain evidence="2 3">Cm c5</strain>
    </source>
</reference>
<protein>
    <recommendedName>
        <fullName evidence="4">Outer membrane beta-barrel domain-containing protein</fullName>
    </recommendedName>
</protein>
<dbReference type="KEGG" id="ccro:CMC5_058500"/>
<dbReference type="Proteomes" id="UP000067626">
    <property type="component" value="Chromosome"/>
</dbReference>
<evidence type="ECO:0008006" key="4">
    <source>
        <dbReference type="Google" id="ProtNLM"/>
    </source>
</evidence>
<dbReference type="PROSITE" id="PS51257">
    <property type="entry name" value="PROKAR_LIPOPROTEIN"/>
    <property type="match status" value="1"/>
</dbReference>
<dbReference type="EMBL" id="CP012159">
    <property type="protein sequence ID" value="AKT41644.1"/>
    <property type="molecule type" value="Genomic_DNA"/>
</dbReference>
<sequence length="292" mass="32175">MRRFVKGLCSVLAALSGCAVLMATSPAEAQEIQLTGPLAGAPAVRKLRLYREGRVELSPSVSFSLLDEYQRTIMPGLRATYHFTDWLGVGVWGGFGFQYTTNLTDELQEKAVNARDCANREFTKACRLTAGNLTRGNLAEDQLGRMQWIAAPQLTFVPFRGKLALFAELFVDTDVNIFVGPAFVGLQERRECGSSGTPCSNPESFSLESRLAIAPTFGLGINFYPTNFFGFGVEYRGLPFSWNTSGFDNYGGGPNGDFPDTAVNSEDRQFFFNSLLTLNLTFFLPTKVKIQD</sequence>
<feature type="chain" id="PRO_5005459606" description="Outer membrane beta-barrel domain-containing protein" evidence="1">
    <location>
        <begin position="30"/>
        <end position="292"/>
    </location>
</feature>
<keyword evidence="1" id="KW-0732">Signal</keyword>
<proteinExistence type="predicted"/>